<keyword evidence="2" id="KW-0966">Cell projection</keyword>
<gene>
    <name evidence="2" type="ORF">GGR04_000226</name>
</gene>
<dbReference type="SUPFAM" id="SSF158791">
    <property type="entry name" value="MgtE N-terminal domain-like"/>
    <property type="match status" value="1"/>
</dbReference>
<keyword evidence="1" id="KW-0732">Signal</keyword>
<proteinExistence type="predicted"/>
<feature type="signal peptide" evidence="1">
    <location>
        <begin position="1"/>
        <end position="25"/>
    </location>
</feature>
<sequence>MTTKRSLILAGAALALMLGASPSQAEESSAEIAAGVPAGPAKLRVVGPDGKQSSAEVAPRSDVQNYCSNIADPALDQRNALQLAKLKDAEGQVSAKIDELEAKRQEVQSWLADRKAFMDSTSDIMIAIYSGMKPDAAASQLAGLDRPVAAALLARLKSRQASAILAEMPAPIAAEISRVIIEKTDRASLAGAAPKGQSL</sequence>
<evidence type="ECO:0000256" key="1">
    <source>
        <dbReference type="SAM" id="SignalP"/>
    </source>
</evidence>
<name>A0A7W6ED12_9HYPH</name>
<accession>A0A7W6ED12</accession>
<dbReference type="AlphaFoldDB" id="A0A7W6ED12"/>
<organism evidence="2 3">
    <name type="scientific">Aureimonas pseudogalii</name>
    <dbReference type="NCBI Taxonomy" id="1744844"/>
    <lineage>
        <taxon>Bacteria</taxon>
        <taxon>Pseudomonadati</taxon>
        <taxon>Pseudomonadota</taxon>
        <taxon>Alphaproteobacteria</taxon>
        <taxon>Hyphomicrobiales</taxon>
        <taxon>Aurantimonadaceae</taxon>
        <taxon>Aureimonas</taxon>
    </lineage>
</organism>
<dbReference type="EMBL" id="JACIEK010000001">
    <property type="protein sequence ID" value="MBB3996405.1"/>
    <property type="molecule type" value="Genomic_DNA"/>
</dbReference>
<keyword evidence="2" id="KW-0969">Cilium</keyword>
<reference evidence="2 3" key="1">
    <citation type="submission" date="2020-08" db="EMBL/GenBank/DDBJ databases">
        <title>Genomic Encyclopedia of Type Strains, Phase IV (KMG-IV): sequencing the most valuable type-strain genomes for metagenomic binning, comparative biology and taxonomic classification.</title>
        <authorList>
            <person name="Goeker M."/>
        </authorList>
    </citation>
    <scope>NUCLEOTIDE SEQUENCE [LARGE SCALE GENOMIC DNA]</scope>
    <source>
        <strain evidence="2 3">DSM 102238</strain>
    </source>
</reference>
<dbReference type="RefSeq" id="WP_183197022.1">
    <property type="nucleotide sequence ID" value="NZ_JACIEK010000001.1"/>
</dbReference>
<evidence type="ECO:0000313" key="2">
    <source>
        <dbReference type="EMBL" id="MBB3996405.1"/>
    </source>
</evidence>
<evidence type="ECO:0000313" key="3">
    <source>
        <dbReference type="Proteomes" id="UP000542776"/>
    </source>
</evidence>
<keyword evidence="3" id="KW-1185">Reference proteome</keyword>
<comment type="caution">
    <text evidence="2">The sequence shown here is derived from an EMBL/GenBank/DDBJ whole genome shotgun (WGS) entry which is preliminary data.</text>
</comment>
<protein>
    <submittedName>
        <fullName evidence="2">Flagellar motility protein MotE (MotC chaperone)</fullName>
    </submittedName>
</protein>
<dbReference type="Proteomes" id="UP000542776">
    <property type="component" value="Unassembled WGS sequence"/>
</dbReference>
<keyword evidence="2" id="KW-0282">Flagellum</keyword>
<feature type="chain" id="PRO_5030835974" evidence="1">
    <location>
        <begin position="26"/>
        <end position="199"/>
    </location>
</feature>